<protein>
    <submittedName>
        <fullName evidence="2">Uncharacterized protein</fullName>
    </submittedName>
</protein>
<comment type="caution">
    <text evidence="2">The sequence shown here is derived from an EMBL/GenBank/DDBJ whole genome shotgun (WGS) entry which is preliminary data.</text>
</comment>
<feature type="transmembrane region" description="Helical" evidence="1">
    <location>
        <begin position="51"/>
        <end position="74"/>
    </location>
</feature>
<sequence>MPILRKEDTESLVSHILGSSKVFTMQGQMVEEISQHDYHKKHTKNEAEKGAIVGVTITGGIVISVTLFVGFIILKQCITHRPRYKPAIDTGVPSSPKCSVRGSGRQTFNHQMSVPDSGSVYSQRSFGNIAAIPQTEKISAQTVSLLTLSAKAAHTPPFTTLGNYTSVGELYTTDSSSSTPFVTGFSEAKPFAAKPSIDVVLARPVAADVYP</sequence>
<keyword evidence="1" id="KW-0812">Transmembrane</keyword>
<keyword evidence="3" id="KW-1185">Reference proteome</keyword>
<evidence type="ECO:0000313" key="2">
    <source>
        <dbReference type="EMBL" id="KAF4339970.1"/>
    </source>
</evidence>
<dbReference type="Proteomes" id="UP000730481">
    <property type="component" value="Unassembled WGS sequence"/>
</dbReference>
<organism evidence="2 3">
    <name type="scientific">Fusarium beomiforme</name>
    <dbReference type="NCBI Taxonomy" id="44412"/>
    <lineage>
        <taxon>Eukaryota</taxon>
        <taxon>Fungi</taxon>
        <taxon>Dikarya</taxon>
        <taxon>Ascomycota</taxon>
        <taxon>Pezizomycotina</taxon>
        <taxon>Sordariomycetes</taxon>
        <taxon>Hypocreomycetidae</taxon>
        <taxon>Hypocreales</taxon>
        <taxon>Nectriaceae</taxon>
        <taxon>Fusarium</taxon>
        <taxon>Fusarium burgessii species complex</taxon>
    </lineage>
</organism>
<proteinExistence type="predicted"/>
<name>A0A9P5DYC3_9HYPO</name>
<dbReference type="EMBL" id="PVQB02000254">
    <property type="protein sequence ID" value="KAF4339970.1"/>
    <property type="molecule type" value="Genomic_DNA"/>
</dbReference>
<accession>A0A9P5DYC3</accession>
<evidence type="ECO:0000313" key="3">
    <source>
        <dbReference type="Proteomes" id="UP000730481"/>
    </source>
</evidence>
<reference evidence="2" key="2">
    <citation type="submission" date="2020-02" db="EMBL/GenBank/DDBJ databases">
        <title>Identification and distribution of gene clusters putatively required for synthesis of sphingolipid metabolism inhibitors in phylogenetically diverse species of the filamentous fungus Fusarium.</title>
        <authorList>
            <person name="Kim H.-S."/>
            <person name="Busman M."/>
            <person name="Brown D.W."/>
            <person name="Divon H."/>
            <person name="Uhlig S."/>
            <person name="Proctor R.H."/>
        </authorList>
    </citation>
    <scope>NUCLEOTIDE SEQUENCE</scope>
    <source>
        <strain evidence="2">NRRL 25174</strain>
    </source>
</reference>
<evidence type="ECO:0000256" key="1">
    <source>
        <dbReference type="SAM" id="Phobius"/>
    </source>
</evidence>
<reference evidence="2" key="1">
    <citation type="journal article" date="2017" name="Mycologia">
        <title>Fusarium algeriense, sp. nov., a novel toxigenic crown rot pathogen of durum wheat from Algeria is nested in the Fusarium burgessii species complex.</title>
        <authorList>
            <person name="Laraba I."/>
            <person name="Keddad A."/>
            <person name="Boureghda H."/>
            <person name="Abdallah N."/>
            <person name="Vaughan M.M."/>
            <person name="Proctor R.H."/>
            <person name="Busman M."/>
            <person name="O'Donnell K."/>
        </authorList>
    </citation>
    <scope>NUCLEOTIDE SEQUENCE</scope>
    <source>
        <strain evidence="2">NRRL 25174</strain>
    </source>
</reference>
<dbReference type="OrthoDB" id="5102381at2759"/>
<gene>
    <name evidence="2" type="ORF">FBEOM_6117</name>
</gene>
<keyword evidence="1" id="KW-0472">Membrane</keyword>
<keyword evidence="1" id="KW-1133">Transmembrane helix</keyword>
<dbReference type="AlphaFoldDB" id="A0A9P5DYC3"/>